<protein>
    <recommendedName>
        <fullName evidence="2">Toxin CcdB</fullName>
    </recommendedName>
    <alternativeName>
        <fullName evidence="7">Cytotoxic protein CcdB</fullName>
    </alternativeName>
    <alternativeName>
        <fullName evidence="6">Protein LetD</fullName>
    </alternativeName>
</protein>
<dbReference type="Proteomes" id="UP000589716">
    <property type="component" value="Unassembled WGS sequence"/>
</dbReference>
<dbReference type="AlphaFoldDB" id="A0A853IZ78"/>
<dbReference type="InterPro" id="IPR002712">
    <property type="entry name" value="CcdB"/>
</dbReference>
<dbReference type="GO" id="GO:0008657">
    <property type="term" value="F:DNA topoisomerase type II (double strand cut, ATP-hydrolyzing) inhibitor activity"/>
    <property type="evidence" value="ECO:0007669"/>
    <property type="project" value="InterPro"/>
</dbReference>
<dbReference type="Pfam" id="PF01845">
    <property type="entry name" value="CcdB"/>
    <property type="match status" value="1"/>
</dbReference>
<name>A0A853IZ78_9BURK</name>
<keyword evidence="9" id="KW-1185">Reference proteome</keyword>
<evidence type="ECO:0000256" key="1">
    <source>
        <dbReference type="ARBA" id="ARBA00005230"/>
    </source>
</evidence>
<evidence type="ECO:0000256" key="4">
    <source>
        <dbReference type="ARBA" id="ARBA00023015"/>
    </source>
</evidence>
<evidence type="ECO:0000256" key="5">
    <source>
        <dbReference type="ARBA" id="ARBA00023163"/>
    </source>
</evidence>
<evidence type="ECO:0000256" key="6">
    <source>
        <dbReference type="ARBA" id="ARBA00029628"/>
    </source>
</evidence>
<evidence type="ECO:0000313" key="9">
    <source>
        <dbReference type="Proteomes" id="UP000589716"/>
    </source>
</evidence>
<evidence type="ECO:0000313" key="8">
    <source>
        <dbReference type="EMBL" id="NZA03225.1"/>
    </source>
</evidence>
<evidence type="ECO:0000256" key="3">
    <source>
        <dbReference type="ARBA" id="ARBA00022491"/>
    </source>
</evidence>
<evidence type="ECO:0000256" key="2">
    <source>
        <dbReference type="ARBA" id="ARBA00015075"/>
    </source>
</evidence>
<dbReference type="GO" id="GO:0006276">
    <property type="term" value="P:plasmid maintenance"/>
    <property type="evidence" value="ECO:0007669"/>
    <property type="project" value="InterPro"/>
</dbReference>
<keyword evidence="4" id="KW-0805">Transcription regulation</keyword>
<sequence>MPRFDVHINPGPRRDQVPYLVSVQSASSDRYRRRLVVPLARISALPPGNQRLGMCWIYSIGPRPNGELEMQAVFKDRRRTMVPSDWSQWTLVEA</sequence>
<keyword evidence="5" id="KW-0804">Transcription</keyword>
<dbReference type="SUPFAM" id="SSF50118">
    <property type="entry name" value="Cell growth inhibitor/plasmid maintenance toxic component"/>
    <property type="match status" value="1"/>
</dbReference>
<dbReference type="RefSeq" id="WP_180551474.1">
    <property type="nucleotide sequence ID" value="NZ_JACCKX010000001.1"/>
</dbReference>
<dbReference type="Gene3D" id="2.30.30.110">
    <property type="match status" value="1"/>
</dbReference>
<accession>A0A853IZ78</accession>
<comment type="similarity">
    <text evidence="1">Belongs to the CcdB toxin family.</text>
</comment>
<dbReference type="EMBL" id="JACCKX010000001">
    <property type="protein sequence ID" value="NZA03225.1"/>
    <property type="molecule type" value="Genomic_DNA"/>
</dbReference>
<organism evidence="8 9">
    <name type="scientific">Ottowia beijingensis</name>
    <dbReference type="NCBI Taxonomy" id="1207057"/>
    <lineage>
        <taxon>Bacteria</taxon>
        <taxon>Pseudomonadati</taxon>
        <taxon>Pseudomonadota</taxon>
        <taxon>Betaproteobacteria</taxon>
        <taxon>Burkholderiales</taxon>
        <taxon>Comamonadaceae</taxon>
        <taxon>Ottowia</taxon>
    </lineage>
</organism>
<evidence type="ECO:0000256" key="7">
    <source>
        <dbReference type="ARBA" id="ARBA00033135"/>
    </source>
</evidence>
<proteinExistence type="inferred from homology"/>
<reference evidence="8 9" key="1">
    <citation type="submission" date="2020-07" db="EMBL/GenBank/DDBJ databases">
        <authorList>
            <person name="Maaloum M."/>
        </authorList>
    </citation>
    <scope>NUCLEOTIDE SEQUENCE [LARGE SCALE GENOMIC DNA]</scope>
    <source>
        <strain evidence="8 9">GCS-AN-3</strain>
    </source>
</reference>
<comment type="caution">
    <text evidence="8">The sequence shown here is derived from an EMBL/GenBank/DDBJ whole genome shotgun (WGS) entry which is preliminary data.</text>
</comment>
<gene>
    <name evidence="8" type="ORF">H0I39_18585</name>
</gene>
<keyword evidence="3" id="KW-0678">Repressor</keyword>
<dbReference type="InterPro" id="IPR011067">
    <property type="entry name" value="Plasmid_toxin/cell-grow_inhib"/>
</dbReference>